<dbReference type="InterPro" id="IPR012341">
    <property type="entry name" value="6hp_glycosidase-like_sf"/>
</dbReference>
<dbReference type="GeneID" id="27692096"/>
<dbReference type="SMART" id="SM00543">
    <property type="entry name" value="MIF4G"/>
    <property type="match status" value="3"/>
</dbReference>
<feature type="region of interest" description="Disordered" evidence="5">
    <location>
        <begin position="646"/>
        <end position="675"/>
    </location>
</feature>
<dbReference type="OrthoDB" id="27832at2759"/>
<dbReference type="InterPro" id="IPR020464">
    <property type="entry name" value="LanC-like_prot_euk"/>
</dbReference>
<feature type="compositionally biased region" description="Acidic residues" evidence="5">
    <location>
        <begin position="1352"/>
        <end position="1369"/>
    </location>
</feature>
<dbReference type="Pfam" id="PF04050">
    <property type="entry name" value="Upf2"/>
    <property type="match status" value="1"/>
</dbReference>
<evidence type="ECO:0000313" key="8">
    <source>
        <dbReference type="Proteomes" id="UP000053201"/>
    </source>
</evidence>
<comment type="subcellular location">
    <subcellularLocation>
        <location evidence="1">Cytoplasm</location>
    </subcellularLocation>
</comment>
<dbReference type="PRINTS" id="PR01950">
    <property type="entry name" value="LANCSUPER"/>
</dbReference>
<name>A0A0L0HQ29_SPIPD</name>
<feature type="binding site" evidence="4">
    <location>
        <position position="324"/>
    </location>
    <ligand>
        <name>Zn(2+)</name>
        <dbReference type="ChEBI" id="CHEBI:29105"/>
    </ligand>
</feature>
<dbReference type="FunCoup" id="A0A0L0HQ29">
    <property type="interactions" value="735"/>
</dbReference>
<dbReference type="GO" id="GO:0000184">
    <property type="term" value="P:nuclear-transcribed mRNA catabolic process, nonsense-mediated decay"/>
    <property type="evidence" value="ECO:0007669"/>
    <property type="project" value="InterPro"/>
</dbReference>
<gene>
    <name evidence="7" type="ORF">SPPG_08971</name>
</gene>
<dbReference type="GO" id="GO:0046872">
    <property type="term" value="F:metal ion binding"/>
    <property type="evidence" value="ECO:0007669"/>
    <property type="project" value="UniProtKB-KW"/>
</dbReference>
<dbReference type="GO" id="GO:0005737">
    <property type="term" value="C:cytoplasm"/>
    <property type="evidence" value="ECO:0007669"/>
    <property type="project" value="UniProtKB-SubCell"/>
</dbReference>
<dbReference type="STRING" id="645134.A0A0L0HQ29"/>
<dbReference type="RefSeq" id="XP_016610953.1">
    <property type="nucleotide sequence ID" value="XM_016757121.1"/>
</dbReference>
<dbReference type="GO" id="GO:0035145">
    <property type="term" value="C:exon-exon junction complex"/>
    <property type="evidence" value="ECO:0007669"/>
    <property type="project" value="TreeGrafter"/>
</dbReference>
<dbReference type="Proteomes" id="UP000053201">
    <property type="component" value="Unassembled WGS sequence"/>
</dbReference>
<feature type="region of interest" description="Disordered" evidence="5">
    <location>
        <begin position="1431"/>
        <end position="1464"/>
    </location>
</feature>
<dbReference type="InParanoid" id="A0A0L0HQ29"/>
<dbReference type="FunFam" id="1.25.40.180:FF:000037">
    <property type="entry name" value="Nonsense-mediated mRNA decay factor (Upf2)"/>
    <property type="match status" value="1"/>
</dbReference>
<dbReference type="PRINTS" id="PR01951">
    <property type="entry name" value="LANCEUKARYTE"/>
</dbReference>
<feature type="compositionally biased region" description="Acidic residues" evidence="5">
    <location>
        <begin position="861"/>
        <end position="892"/>
    </location>
</feature>
<feature type="region of interest" description="Disordered" evidence="5">
    <location>
        <begin position="1343"/>
        <end position="1402"/>
    </location>
</feature>
<dbReference type="OMA" id="DFQHHQI"/>
<keyword evidence="4" id="KW-0862">Zinc</keyword>
<feature type="binding site" evidence="4">
    <location>
        <position position="323"/>
    </location>
    <ligand>
        <name>Zn(2+)</name>
        <dbReference type="ChEBI" id="CHEBI:29105"/>
    </ligand>
</feature>
<feature type="compositionally biased region" description="Basic and acidic residues" evidence="5">
    <location>
        <begin position="1433"/>
        <end position="1443"/>
    </location>
</feature>
<feature type="domain" description="MIF4G" evidence="6">
    <location>
        <begin position="473"/>
        <end position="705"/>
    </location>
</feature>
<feature type="compositionally biased region" description="Acidic residues" evidence="5">
    <location>
        <begin position="1378"/>
        <end position="1402"/>
    </location>
</feature>
<dbReference type="InterPro" id="IPR007193">
    <property type="entry name" value="Upf2/Nmd2_C"/>
</dbReference>
<dbReference type="InterPro" id="IPR007822">
    <property type="entry name" value="LANC-like"/>
</dbReference>
<evidence type="ECO:0000259" key="6">
    <source>
        <dbReference type="SMART" id="SM00543"/>
    </source>
</evidence>
<feature type="compositionally biased region" description="Gly residues" evidence="5">
    <location>
        <begin position="1555"/>
        <end position="1564"/>
    </location>
</feature>
<dbReference type="PANTHER" id="PTHR12839:SF7">
    <property type="entry name" value="REGULATOR OF NONSENSE TRANSCRIPTS 2"/>
    <property type="match status" value="1"/>
</dbReference>
<evidence type="ECO:0000256" key="3">
    <source>
        <dbReference type="ARBA" id="ARBA00022490"/>
    </source>
</evidence>
<dbReference type="SMART" id="SM01260">
    <property type="entry name" value="LANC_like"/>
    <property type="match status" value="1"/>
</dbReference>
<protein>
    <recommendedName>
        <fullName evidence="6">MIF4G domain-containing protein</fullName>
    </recommendedName>
</protein>
<dbReference type="GO" id="GO:0005975">
    <property type="term" value="P:carbohydrate metabolic process"/>
    <property type="evidence" value="ECO:0007669"/>
    <property type="project" value="InterPro"/>
</dbReference>
<evidence type="ECO:0000256" key="2">
    <source>
        <dbReference type="ARBA" id="ARBA00007179"/>
    </source>
</evidence>
<sequence>MRIGQHVNDFEVIDVVMPSRYISNPYLHEDLQLSNDQGLTSNQKQAFQQTIATGAAHIHAHYLASDVNKADVYTGLCGAALVLWKVGNSRSNELADRLVEMTTNMTSGHHVGFICGEAGLWAVSALLVPDLQKRALQEIELCGKEAISNPREWNEVLYGRAGYLYGLLFLSHHRILPSTFPLAHLLTQTVNTILSTCESRRPYVWSWHNKYYLGAAHGVVGILCMLLRASQVEGVCVDLQGVKETLEWVASEVIKRQGGWPVALDEEREGKELVHWCHGPPGAALCLCRAYEVFRDQLFLDAAKLAADVVWEKGLLRKGVGLCHGISGNAYVFLHLYLLTNERLYWHRAVKFAEFILQWEDLTRRHVLKVPDHPWSLFEGLGGAVMLWNDILEISSGGGADQFGLLPTRHFANLARHFPRFMQASQDHPLKLSAADDEALIRYEHKKEIRKKNLDAYISRPDLSTLKNLDGSIKKNTSFVRKLRVSLTHEQLPSLSKELLSLKLEKYLSEIVSALSEAKFKSSADVWAAVEISSLLHQRFADFSSQLVPMIVKQLGPPPPLYGMAPDQREKEESARIGKQRSMLRFLVELYLVGVAKDPPNQKDGLISVILKDMLSSDKEQHANLSLAVAFVKHYGDQFLGVLPKKGRNRSDSVAADPATTGDEDEALSSTESVATKQRQSFVPKEVQEAVRATLLEYYTTLERHLIRDHKHIRKVEKNNHEHYIARGEISEDRQERYEKGLKAYEKLLSGTQTLAEYLEQEMPDLPEDEGMTRIGIGITGNAPDKEDKETHSVWEDDDAKAFYENLIDLKNHVPAIFLGEKKEKAEDTLDEGSKGLEGAPDEVADQSREDVRSADTKDDEKDDALQMEESPSDETGEEEEDILEADEDEDEKNQNVSSTAQAALETLLNRLPNALNRDTIDQLAIDIAFLNSKSTRKKLVKTLLAVPRQRLDLLPYYSRLIATLNPYMPDIGAGIVDALERSFHGHQKRKEQVFIEEKIKNIRFIGELTKFKVTPLHIVFHCIKVLLDDFKHHNVELLCTLLETCGRFLYKSPETSTRTSNYLDILMRKKNVKNIDNRQALMIENAFYQCNPPDRPPVVAKARPPLELYVRKLIFSDLTKKTVDKISKQLRKLNWEDPKVRQIITRTFCKIWKIKFSHLHMVAYIACELTRHHPEFGVAVVDSTLEEVRIGLEQNIFTHNQRRIAVVKYLGELYNYRMVESPVIFDTLFLIVSFGHENNLPRYGVGIPLDAQHDFFRVRLCCTLLDTCGQCFDRGTYAKRLDAFLAYLQMYIQTKPPPAMDVDFMISETFEQLRPNLKLMQSYEEAVAEVNRLAVEQMQAEQNGIGGDVPGGEESEEDDDEDEDDDDEAVRRNNATGEDDDDHVEDRDDEDDEEEEGEMYEDTVVVHVQHELDEEADEDFEQQFSRMMQESIDTRRNDRKSTFDAPVPVRIKSGNTAEGQEEAGNGQVAFTLLTKKGNKQQVKTMALPADSSFVISTRSKQEAEQEEKQHLKQLVLNYEERERENAKRAVEENTIWNGRPHTVIMSSSAHRGGLYRGSGGRGRGFVSTRGTGGSYEGTGGARGGYGRSAKVTGGK</sequence>
<feature type="compositionally biased region" description="Basic and acidic residues" evidence="5">
    <location>
        <begin position="846"/>
        <end position="860"/>
    </location>
</feature>
<feature type="region of interest" description="Disordered" evidence="5">
    <location>
        <begin position="1551"/>
        <end position="1596"/>
    </location>
</feature>
<dbReference type="SUPFAM" id="SSF158745">
    <property type="entry name" value="LanC-like"/>
    <property type="match status" value="1"/>
</dbReference>
<keyword evidence="8" id="KW-1185">Reference proteome</keyword>
<dbReference type="eggNOG" id="KOG2051">
    <property type="taxonomic scope" value="Eukaryota"/>
</dbReference>
<keyword evidence="4" id="KW-0479">Metal-binding</keyword>
<dbReference type="InterPro" id="IPR039762">
    <property type="entry name" value="Nmd2/UPF2"/>
</dbReference>
<dbReference type="PANTHER" id="PTHR12839">
    <property type="entry name" value="NONSENSE-MEDIATED MRNA DECAY PROTEIN 2 UP-FRAMESHIFT SUPPRESSOR 2"/>
    <property type="match status" value="1"/>
</dbReference>
<dbReference type="Gene3D" id="1.25.40.180">
    <property type="match status" value="3"/>
</dbReference>
<dbReference type="EMBL" id="KQ257452">
    <property type="protein sequence ID" value="KND02914.1"/>
    <property type="molecule type" value="Genomic_DNA"/>
</dbReference>
<comment type="similarity">
    <text evidence="2">Belongs to the LanC-like protein family.</text>
</comment>
<accession>A0A0L0HQ29</accession>
<dbReference type="SUPFAM" id="SSF48371">
    <property type="entry name" value="ARM repeat"/>
    <property type="match status" value="3"/>
</dbReference>
<dbReference type="GO" id="GO:0031179">
    <property type="term" value="P:peptide modification"/>
    <property type="evidence" value="ECO:0007669"/>
    <property type="project" value="InterPro"/>
</dbReference>
<dbReference type="Gene3D" id="1.50.10.10">
    <property type="match status" value="1"/>
</dbReference>
<keyword evidence="3" id="KW-0963">Cytoplasm</keyword>
<dbReference type="Gene3D" id="4.10.80.160">
    <property type="match status" value="1"/>
</dbReference>
<evidence type="ECO:0000313" key="7">
    <source>
        <dbReference type="EMBL" id="KND02914.1"/>
    </source>
</evidence>
<dbReference type="VEuPathDB" id="FungiDB:SPPG_08971"/>
<dbReference type="GO" id="GO:0003723">
    <property type="term" value="F:RNA binding"/>
    <property type="evidence" value="ECO:0007669"/>
    <property type="project" value="InterPro"/>
</dbReference>
<proteinExistence type="inferred from homology"/>
<feature type="domain" description="MIF4G" evidence="6">
    <location>
        <begin position="1109"/>
        <end position="1317"/>
    </location>
</feature>
<dbReference type="Pfam" id="PF02854">
    <property type="entry name" value="MIF4G"/>
    <property type="match status" value="3"/>
</dbReference>
<feature type="binding site" evidence="4">
    <location>
        <position position="277"/>
    </location>
    <ligand>
        <name>Zn(2+)</name>
        <dbReference type="ChEBI" id="CHEBI:29105"/>
    </ligand>
</feature>
<feature type="compositionally biased region" description="Basic and acidic residues" evidence="5">
    <location>
        <begin position="825"/>
        <end position="835"/>
    </location>
</feature>
<evidence type="ECO:0000256" key="1">
    <source>
        <dbReference type="ARBA" id="ARBA00004496"/>
    </source>
</evidence>
<feature type="compositionally biased region" description="Gly residues" evidence="5">
    <location>
        <begin position="1571"/>
        <end position="1587"/>
    </location>
</feature>
<organism evidence="7 8">
    <name type="scientific">Spizellomyces punctatus (strain DAOM BR117)</name>
    <dbReference type="NCBI Taxonomy" id="645134"/>
    <lineage>
        <taxon>Eukaryota</taxon>
        <taxon>Fungi</taxon>
        <taxon>Fungi incertae sedis</taxon>
        <taxon>Chytridiomycota</taxon>
        <taxon>Chytridiomycota incertae sedis</taxon>
        <taxon>Chytridiomycetes</taxon>
        <taxon>Spizellomycetales</taxon>
        <taxon>Spizellomycetaceae</taxon>
        <taxon>Spizellomyces</taxon>
    </lineage>
</organism>
<dbReference type="InterPro" id="IPR016024">
    <property type="entry name" value="ARM-type_fold"/>
</dbReference>
<dbReference type="InterPro" id="IPR003890">
    <property type="entry name" value="MIF4G-like_typ-3"/>
</dbReference>
<evidence type="ECO:0000256" key="4">
    <source>
        <dbReference type="PIRSR" id="PIRSR607822-1"/>
    </source>
</evidence>
<evidence type="ECO:0000256" key="5">
    <source>
        <dbReference type="SAM" id="MobiDB-lite"/>
    </source>
</evidence>
<dbReference type="eggNOG" id="KOG2787">
    <property type="taxonomic scope" value="Eukaryota"/>
</dbReference>
<dbReference type="CDD" id="cd04794">
    <property type="entry name" value="euk_LANCL"/>
    <property type="match status" value="1"/>
</dbReference>
<feature type="domain" description="MIF4G" evidence="6">
    <location>
        <begin position="906"/>
        <end position="1094"/>
    </location>
</feature>
<feature type="region of interest" description="Disordered" evidence="5">
    <location>
        <begin position="825"/>
        <end position="899"/>
    </location>
</feature>
<reference evidence="7 8" key="1">
    <citation type="submission" date="2009-08" db="EMBL/GenBank/DDBJ databases">
        <title>The Genome Sequence of Spizellomyces punctatus strain DAOM BR117.</title>
        <authorList>
            <consortium name="The Broad Institute Genome Sequencing Platform"/>
            <person name="Russ C."/>
            <person name="Cuomo C."/>
            <person name="Shea T."/>
            <person name="Young S.K."/>
            <person name="Zeng Q."/>
            <person name="Koehrsen M."/>
            <person name="Haas B."/>
            <person name="Borodovsky M."/>
            <person name="Guigo R."/>
            <person name="Alvarado L."/>
            <person name="Berlin A."/>
            <person name="Bochicchio J."/>
            <person name="Borenstein D."/>
            <person name="Chapman S."/>
            <person name="Chen Z."/>
            <person name="Engels R."/>
            <person name="Freedman E."/>
            <person name="Gellesch M."/>
            <person name="Goldberg J."/>
            <person name="Griggs A."/>
            <person name="Gujja S."/>
            <person name="Heiman D."/>
            <person name="Hepburn T."/>
            <person name="Howarth C."/>
            <person name="Jen D."/>
            <person name="Larson L."/>
            <person name="Lewis B."/>
            <person name="Mehta T."/>
            <person name="Park D."/>
            <person name="Pearson M."/>
            <person name="Roberts A."/>
            <person name="Saif S."/>
            <person name="Shenoy N."/>
            <person name="Sisk P."/>
            <person name="Stolte C."/>
            <person name="Sykes S."/>
            <person name="Thomson T."/>
            <person name="Walk T."/>
            <person name="White J."/>
            <person name="Yandava C."/>
            <person name="Burger G."/>
            <person name="Gray M.W."/>
            <person name="Holland P.W.H."/>
            <person name="King N."/>
            <person name="Lang F.B.F."/>
            <person name="Roger A.J."/>
            <person name="Ruiz-Trillo I."/>
            <person name="Lander E."/>
            <person name="Nusbaum C."/>
        </authorList>
    </citation>
    <scope>NUCLEOTIDE SEQUENCE [LARGE SCALE GENOMIC DNA]</scope>
    <source>
        <strain evidence="7 8">DAOM BR117</strain>
    </source>
</reference>
<dbReference type="Pfam" id="PF05147">
    <property type="entry name" value="LANC_like"/>
    <property type="match status" value="1"/>
</dbReference>